<organism evidence="2 3">
    <name type="scientific">Mordavella massiliensis</name>
    <dbReference type="NCBI Taxonomy" id="1871024"/>
    <lineage>
        <taxon>Bacteria</taxon>
        <taxon>Bacillati</taxon>
        <taxon>Bacillota</taxon>
        <taxon>Clostridia</taxon>
        <taxon>Eubacteriales</taxon>
        <taxon>Clostridiaceae</taxon>
        <taxon>Mordavella</taxon>
    </lineage>
</organism>
<dbReference type="PROSITE" id="PS51257">
    <property type="entry name" value="PROKAR_LIPOPROTEIN"/>
    <property type="match status" value="1"/>
</dbReference>
<accession>A0A938XDB3</accession>
<comment type="caution">
    <text evidence="2">The sequence shown here is derived from an EMBL/GenBank/DDBJ whole genome shotgun (WGS) entry which is preliminary data.</text>
</comment>
<dbReference type="Proteomes" id="UP000705508">
    <property type="component" value="Unassembled WGS sequence"/>
</dbReference>
<dbReference type="EMBL" id="JACJKS010000009">
    <property type="protein sequence ID" value="MBM6948619.1"/>
    <property type="molecule type" value="Genomic_DNA"/>
</dbReference>
<feature type="chain" id="PRO_5037129772" evidence="1">
    <location>
        <begin position="24"/>
        <end position="568"/>
    </location>
</feature>
<reference evidence="2" key="1">
    <citation type="submission" date="2020-08" db="EMBL/GenBank/DDBJ databases">
        <authorList>
            <person name="Cejkova D."/>
            <person name="Kubasova T."/>
            <person name="Jahodarova E."/>
            <person name="Rychlik I."/>
        </authorList>
    </citation>
    <scope>NUCLEOTIDE SEQUENCE</scope>
    <source>
        <strain evidence="2">An582</strain>
    </source>
</reference>
<evidence type="ECO:0000256" key="1">
    <source>
        <dbReference type="SAM" id="SignalP"/>
    </source>
</evidence>
<evidence type="ECO:0000313" key="2">
    <source>
        <dbReference type="EMBL" id="MBM6948619.1"/>
    </source>
</evidence>
<dbReference type="AlphaFoldDB" id="A0A938XDB3"/>
<proteinExistence type="predicted"/>
<dbReference type="InterPro" id="IPR010281">
    <property type="entry name" value="DUF885"/>
</dbReference>
<gene>
    <name evidence="2" type="ORF">H6A20_08115</name>
</gene>
<reference evidence="2" key="2">
    <citation type="journal article" date="2021" name="Sci. Rep.">
        <title>The distribution of antibiotic resistance genes in chicken gut microbiota commensals.</title>
        <authorList>
            <person name="Juricova H."/>
            <person name="Matiasovicova J."/>
            <person name="Kubasova T."/>
            <person name="Cejkova D."/>
            <person name="Rychlik I."/>
        </authorList>
    </citation>
    <scope>NUCLEOTIDE SEQUENCE</scope>
    <source>
        <strain evidence="2">An582</strain>
    </source>
</reference>
<dbReference type="RefSeq" id="WP_204906631.1">
    <property type="nucleotide sequence ID" value="NZ_JACJKS010000009.1"/>
</dbReference>
<sequence>MRKKYALLLPASLLLILSACSSATVRDENARFLQFTDELFRREVSADSLTLHYTLKNPGSFGIRDTPVTLGSFDTDTAASGAALENCLSALHGFRRGNLSEENRLTFDVLESWLETALAGAPYGLYEEPLCPLTGVQAQLPVLLSEFAFDSPEDVDLYLAVLEEIPAYFDSLIAFEKEKSEKGLFMSAANARDVMEECAAHTALGDDHYLFSSFLSRLDALEGLSAAQKDACIAQHRERMHGCVFPAYNRLAAAMDALEHTGVNDAGLCYWPDGKQYYTCLVKRDTGSSRTVPQLQELTRAQMAEDLSAMQSVAPVGEDAAAFSLDDSSPQAILAALKDETEAYFPALPDTDAQVRFVQPEMEEFLSPAFYMVPAIDNAGENVIYINRGHLPDDLTLYTTLAHEGYPGHLYQNVYYDSTDPAPIRSLLSFGGYTEGWATYVEMLSYYFTDMDADRALLEQKNASVILGLYALADMGIHYDGWTLTETVAFFRSFGITDTDTVREIFDLILADPGNYLKYYIGYVEFLELKKTASDAWGGSFSQKKFHKTVLDAGPAPFEILEDLIRKR</sequence>
<evidence type="ECO:0000313" key="3">
    <source>
        <dbReference type="Proteomes" id="UP000705508"/>
    </source>
</evidence>
<dbReference type="PANTHER" id="PTHR33361">
    <property type="entry name" value="GLR0591 PROTEIN"/>
    <property type="match status" value="1"/>
</dbReference>
<dbReference type="PANTHER" id="PTHR33361:SF2">
    <property type="entry name" value="DUF885 DOMAIN-CONTAINING PROTEIN"/>
    <property type="match status" value="1"/>
</dbReference>
<dbReference type="Pfam" id="PF05960">
    <property type="entry name" value="DUF885"/>
    <property type="match status" value="1"/>
</dbReference>
<protein>
    <submittedName>
        <fullName evidence="2">DUF885 domain-containing protein</fullName>
    </submittedName>
</protein>
<feature type="signal peptide" evidence="1">
    <location>
        <begin position="1"/>
        <end position="23"/>
    </location>
</feature>
<keyword evidence="1" id="KW-0732">Signal</keyword>
<name>A0A938XDB3_9CLOT</name>